<keyword evidence="6 8" id="KW-1133">Transmembrane helix</keyword>
<keyword evidence="7 8" id="KW-0472">Membrane</keyword>
<evidence type="ECO:0000256" key="6">
    <source>
        <dbReference type="ARBA" id="ARBA00022989"/>
    </source>
</evidence>
<name>A0ABW5RF88_9BACL</name>
<evidence type="ECO:0000256" key="3">
    <source>
        <dbReference type="ARBA" id="ARBA00022670"/>
    </source>
</evidence>
<comment type="caution">
    <text evidence="9">The sequence shown here is derived from an EMBL/GenBank/DDBJ whole genome shotgun (WGS) entry which is preliminary data.</text>
</comment>
<keyword evidence="10" id="KW-1185">Reference proteome</keyword>
<dbReference type="Pfam" id="PF04647">
    <property type="entry name" value="AgrB"/>
    <property type="match status" value="1"/>
</dbReference>
<dbReference type="InterPro" id="IPR006741">
    <property type="entry name" value="AgrB"/>
</dbReference>
<evidence type="ECO:0000256" key="4">
    <source>
        <dbReference type="ARBA" id="ARBA00022692"/>
    </source>
</evidence>
<gene>
    <name evidence="9" type="ORF">ACFSUC_18225</name>
</gene>
<dbReference type="EMBL" id="JBHUMM010000044">
    <property type="protein sequence ID" value="MFD2673489.1"/>
    <property type="molecule type" value="Genomic_DNA"/>
</dbReference>
<keyword evidence="1" id="KW-1003">Cell membrane</keyword>
<sequence length="173" mass="19172">MLDLVAEKVAIRIKNSHPDSASIEVLKHGLLVSIDAFSVPIVSLIIAWYLGTVPETLLTIFTFFCIRFFSGGLHLKSALNCFILSTTIIIALPYIATTIPDLSSLPVILTILSVISLLIFAPANVQYSRLPIKYYPLFKTISVIIACSNFFILSKIIAFTLFTQAILIVKLRR</sequence>
<keyword evidence="3" id="KW-0645">Protease</keyword>
<evidence type="ECO:0000256" key="8">
    <source>
        <dbReference type="SAM" id="Phobius"/>
    </source>
</evidence>
<keyword evidence="5" id="KW-0378">Hydrolase</keyword>
<keyword evidence="4 8" id="KW-0812">Transmembrane</keyword>
<feature type="transmembrane region" description="Helical" evidence="8">
    <location>
        <begin position="105"/>
        <end position="125"/>
    </location>
</feature>
<keyword evidence="2" id="KW-0673">Quorum sensing</keyword>
<protein>
    <submittedName>
        <fullName evidence="9">Accessory gene regulator B family protein</fullName>
    </submittedName>
</protein>
<organism evidence="9 10">
    <name type="scientific">Marinicrinis sediminis</name>
    <dbReference type="NCBI Taxonomy" id="1652465"/>
    <lineage>
        <taxon>Bacteria</taxon>
        <taxon>Bacillati</taxon>
        <taxon>Bacillota</taxon>
        <taxon>Bacilli</taxon>
        <taxon>Bacillales</taxon>
        <taxon>Paenibacillaceae</taxon>
    </lineage>
</organism>
<dbReference type="SMART" id="SM00793">
    <property type="entry name" value="AgrB"/>
    <property type="match status" value="1"/>
</dbReference>
<reference evidence="10" key="1">
    <citation type="journal article" date="2019" name="Int. J. Syst. Evol. Microbiol.">
        <title>The Global Catalogue of Microorganisms (GCM) 10K type strain sequencing project: providing services to taxonomists for standard genome sequencing and annotation.</title>
        <authorList>
            <consortium name="The Broad Institute Genomics Platform"/>
            <consortium name="The Broad Institute Genome Sequencing Center for Infectious Disease"/>
            <person name="Wu L."/>
            <person name="Ma J."/>
        </authorList>
    </citation>
    <scope>NUCLEOTIDE SEQUENCE [LARGE SCALE GENOMIC DNA]</scope>
    <source>
        <strain evidence="10">KCTC 33676</strain>
    </source>
</reference>
<evidence type="ECO:0000256" key="1">
    <source>
        <dbReference type="ARBA" id="ARBA00022475"/>
    </source>
</evidence>
<feature type="transmembrane region" description="Helical" evidence="8">
    <location>
        <begin position="82"/>
        <end position="99"/>
    </location>
</feature>
<dbReference type="RefSeq" id="WP_379931075.1">
    <property type="nucleotide sequence ID" value="NZ_JBHUMM010000044.1"/>
</dbReference>
<accession>A0ABW5RF88</accession>
<evidence type="ECO:0000313" key="9">
    <source>
        <dbReference type="EMBL" id="MFD2673489.1"/>
    </source>
</evidence>
<proteinExistence type="predicted"/>
<evidence type="ECO:0000256" key="5">
    <source>
        <dbReference type="ARBA" id="ARBA00022801"/>
    </source>
</evidence>
<evidence type="ECO:0000256" key="7">
    <source>
        <dbReference type="ARBA" id="ARBA00023136"/>
    </source>
</evidence>
<evidence type="ECO:0000256" key="2">
    <source>
        <dbReference type="ARBA" id="ARBA00022654"/>
    </source>
</evidence>
<feature type="transmembrane region" description="Helical" evidence="8">
    <location>
        <begin position="137"/>
        <end position="169"/>
    </location>
</feature>
<evidence type="ECO:0000313" key="10">
    <source>
        <dbReference type="Proteomes" id="UP001597497"/>
    </source>
</evidence>
<dbReference type="Proteomes" id="UP001597497">
    <property type="component" value="Unassembled WGS sequence"/>
</dbReference>